<dbReference type="EMBL" id="JARQAJ010000001">
    <property type="protein sequence ID" value="MDT2758178.1"/>
    <property type="molecule type" value="Genomic_DNA"/>
</dbReference>
<evidence type="ECO:0000256" key="1">
    <source>
        <dbReference type="SAM" id="Phobius"/>
    </source>
</evidence>
<keyword evidence="1" id="KW-1133">Transmembrane helix</keyword>
<dbReference type="PANTHER" id="PTHR43471:SF12">
    <property type="entry name" value="HYPOTHETICAL MEMBRANE PROTEIN, CONSERVED"/>
    <property type="match status" value="1"/>
</dbReference>
<reference evidence="2" key="1">
    <citation type="submission" date="2023-03" db="EMBL/GenBank/DDBJ databases">
        <authorList>
            <person name="Shen W."/>
            <person name="Cai J."/>
        </authorList>
    </citation>
    <scope>NUCLEOTIDE SEQUENCE</scope>
    <source>
        <strain evidence="2">P66-3</strain>
    </source>
</reference>
<feature type="transmembrane region" description="Helical" evidence="1">
    <location>
        <begin position="77"/>
        <end position="97"/>
    </location>
</feature>
<dbReference type="RefSeq" id="WP_311829087.1">
    <property type="nucleotide sequence ID" value="NZ_JARQAJ010000001.1"/>
</dbReference>
<evidence type="ECO:0000313" key="3">
    <source>
        <dbReference type="Proteomes" id="UP001181046"/>
    </source>
</evidence>
<comment type="caution">
    <text evidence="2">The sequence shown here is derived from an EMBL/GenBank/DDBJ whole genome shotgun (WGS) entry which is preliminary data.</text>
</comment>
<feature type="transmembrane region" description="Helical" evidence="1">
    <location>
        <begin position="190"/>
        <end position="209"/>
    </location>
</feature>
<protein>
    <submittedName>
        <fullName evidence="2">ABC transporter permease subunit</fullName>
    </submittedName>
</protein>
<evidence type="ECO:0000313" key="2">
    <source>
        <dbReference type="EMBL" id="MDT2758178.1"/>
    </source>
</evidence>
<feature type="transmembrane region" description="Helical" evidence="1">
    <location>
        <begin position="239"/>
        <end position="259"/>
    </location>
</feature>
<organism evidence="2 3">
    <name type="scientific">Enterococcus xiangfangensis</name>
    <dbReference type="NCBI Taxonomy" id="1296537"/>
    <lineage>
        <taxon>Bacteria</taxon>
        <taxon>Bacillati</taxon>
        <taxon>Bacillota</taxon>
        <taxon>Bacilli</taxon>
        <taxon>Lactobacillales</taxon>
        <taxon>Enterococcaceae</taxon>
        <taxon>Enterococcus</taxon>
    </lineage>
</organism>
<feature type="transmembrane region" description="Helical" evidence="1">
    <location>
        <begin position="12"/>
        <end position="33"/>
    </location>
</feature>
<name>A0ABU3F687_9ENTE</name>
<keyword evidence="1" id="KW-0812">Transmembrane</keyword>
<feature type="transmembrane region" description="Helical" evidence="1">
    <location>
        <begin position="157"/>
        <end position="178"/>
    </location>
</feature>
<proteinExistence type="predicted"/>
<dbReference type="PANTHER" id="PTHR43471">
    <property type="entry name" value="ABC TRANSPORTER PERMEASE"/>
    <property type="match status" value="1"/>
</dbReference>
<dbReference type="Proteomes" id="UP001181046">
    <property type="component" value="Unassembled WGS sequence"/>
</dbReference>
<gene>
    <name evidence="2" type="ORF">P7H27_00075</name>
</gene>
<keyword evidence="1" id="KW-0472">Membrane</keyword>
<keyword evidence="3" id="KW-1185">Reference proteome</keyword>
<feature type="transmembrane region" description="Helical" evidence="1">
    <location>
        <begin position="118"/>
        <end position="145"/>
    </location>
</feature>
<accession>A0ABU3F687</accession>
<sequence>MTLFVQELRQNYRSMLIWLVVLIVCNGLLLTSFQATAELAQSAEAFLAQYPQEFIQALNLDVLEMTDVLHFYASRSYLLTAILGSAFAGILGVAMLTKEESDQTSEFLLAKPISRSNILIEKFASVIVLVTLFNGVFAISNFVLLRLVQLTDFSISSFLWLTLGTWLLHLFFACAGFFISGFTASIKTSLSLVLGSILVMYIVSLVPALQERLAFFRFLTPFSYFNTKDLVIERKIQGIYLLLFLISCAILLIITWQYYRRKDINS</sequence>
<dbReference type="Pfam" id="PF12679">
    <property type="entry name" value="ABC2_membrane_2"/>
    <property type="match status" value="1"/>
</dbReference>